<reference evidence="1 2" key="1">
    <citation type="submission" date="2020-06" db="EMBL/GenBank/DDBJ databases">
        <title>Acidovorax antarctica sp. nov., isolated from Corinth ice sheet soil, Antarctic Fields Peninsula.</title>
        <authorList>
            <person name="Xu Q."/>
            <person name="Peng F."/>
        </authorList>
    </citation>
    <scope>NUCLEOTIDE SEQUENCE [LARGE SCALE GENOMIC DNA]</scope>
    <source>
        <strain evidence="1 2">16-35-5</strain>
        <plasmid evidence="1 2">unnamed1</plasmid>
    </source>
</reference>
<evidence type="ECO:0000313" key="1">
    <source>
        <dbReference type="EMBL" id="QKV55616.1"/>
    </source>
</evidence>
<keyword evidence="1" id="KW-0614">Plasmid</keyword>
<evidence type="ECO:0000313" key="2">
    <source>
        <dbReference type="Proteomes" id="UP000509579"/>
    </source>
</evidence>
<keyword evidence="2" id="KW-1185">Reference proteome</keyword>
<proteinExistence type="predicted"/>
<evidence type="ECO:0008006" key="3">
    <source>
        <dbReference type="Google" id="ProtNLM"/>
    </source>
</evidence>
<dbReference type="SUPFAM" id="SSF55781">
    <property type="entry name" value="GAF domain-like"/>
    <property type="match status" value="1"/>
</dbReference>
<dbReference type="KEGG" id="aant:HUK68_22180"/>
<sequence length="156" mass="17383">MQTPTLQQYRLLLETQGPAGLAFLNARVPHRYTGVFRLQEGALHGMFLHDKQGEIIPEFLQVVPLVDSFCHLTIREGAFRTQDSGGERRLDGHKYQGVLRSYIGLPLLDGKGDLYGTMCHFDEQALALPDEEFEIFSKAAKLLPAYLGQPVRAAAA</sequence>
<geneLocation type="plasmid" evidence="1 2">
    <name>unnamed1</name>
</geneLocation>
<accession>A0A6N1XCI9</accession>
<dbReference type="Proteomes" id="UP000509579">
    <property type="component" value="Plasmid unnamed1"/>
</dbReference>
<gene>
    <name evidence="1" type="ORF">HUK68_22180</name>
</gene>
<dbReference type="RefSeq" id="WP_175506402.1">
    <property type="nucleotide sequence ID" value="NZ_CP054841.1"/>
</dbReference>
<name>A0A6N1XCI9_9BURK</name>
<dbReference type="EMBL" id="CP054841">
    <property type="protein sequence ID" value="QKV55616.1"/>
    <property type="molecule type" value="Genomic_DNA"/>
</dbReference>
<protein>
    <recommendedName>
        <fullName evidence="3">GAF domain-containing protein</fullName>
    </recommendedName>
</protein>
<organism evidence="1 2">
    <name type="scientific">Comamonas antarctica</name>
    <dbReference type="NCBI Taxonomy" id="2743470"/>
    <lineage>
        <taxon>Bacteria</taxon>
        <taxon>Pseudomonadati</taxon>
        <taxon>Pseudomonadota</taxon>
        <taxon>Betaproteobacteria</taxon>
        <taxon>Burkholderiales</taxon>
        <taxon>Comamonadaceae</taxon>
        <taxon>Comamonas</taxon>
    </lineage>
</organism>
<dbReference type="AlphaFoldDB" id="A0A6N1XCI9"/>